<organism evidence="2 3">
    <name type="scientific">Taenia crassiceps</name>
    <dbReference type="NCBI Taxonomy" id="6207"/>
    <lineage>
        <taxon>Eukaryota</taxon>
        <taxon>Metazoa</taxon>
        <taxon>Spiralia</taxon>
        <taxon>Lophotrochozoa</taxon>
        <taxon>Platyhelminthes</taxon>
        <taxon>Cestoda</taxon>
        <taxon>Eucestoda</taxon>
        <taxon>Cyclophyllidea</taxon>
        <taxon>Taeniidae</taxon>
        <taxon>Taenia</taxon>
    </lineage>
</organism>
<protein>
    <submittedName>
        <fullName evidence="2">Uncharacterized protein</fullName>
    </submittedName>
</protein>
<name>A0ABR4Q7D4_9CEST</name>
<feature type="compositionally biased region" description="Gly residues" evidence="1">
    <location>
        <begin position="1"/>
        <end position="14"/>
    </location>
</feature>
<feature type="region of interest" description="Disordered" evidence="1">
    <location>
        <begin position="1"/>
        <end position="22"/>
    </location>
</feature>
<dbReference type="EMBL" id="JAKROA010000008">
    <property type="protein sequence ID" value="KAL5105582.1"/>
    <property type="molecule type" value="Genomic_DNA"/>
</dbReference>
<evidence type="ECO:0000256" key="1">
    <source>
        <dbReference type="SAM" id="MobiDB-lite"/>
    </source>
</evidence>
<evidence type="ECO:0000313" key="2">
    <source>
        <dbReference type="EMBL" id="KAL5105582.1"/>
    </source>
</evidence>
<dbReference type="Proteomes" id="UP001651158">
    <property type="component" value="Unassembled WGS sequence"/>
</dbReference>
<keyword evidence="3" id="KW-1185">Reference proteome</keyword>
<reference evidence="2 3" key="1">
    <citation type="journal article" date="2022" name="Front. Cell. Infect. Microbiol.">
        <title>The Genomes of Two Strains of Taenia crassiceps the Animal Model for the Study of Human Cysticercosis.</title>
        <authorList>
            <person name="Bobes R.J."/>
            <person name="Estrada K."/>
            <person name="Rios-Valencia D.G."/>
            <person name="Calderon-Gallegos A."/>
            <person name="de la Torre P."/>
            <person name="Carrero J.C."/>
            <person name="Sanchez-Flores A."/>
            <person name="Laclette J.P."/>
        </authorList>
    </citation>
    <scope>NUCLEOTIDE SEQUENCE [LARGE SCALE GENOMIC DNA]</scope>
    <source>
        <strain evidence="2">WFUcys</strain>
    </source>
</reference>
<gene>
    <name evidence="2" type="ORF">TcWFU_009527</name>
</gene>
<accession>A0ABR4Q7D4</accession>
<evidence type="ECO:0000313" key="3">
    <source>
        <dbReference type="Proteomes" id="UP001651158"/>
    </source>
</evidence>
<sequence>MEGEGRGGGSGRVGSGVTNRTNCGTNKHECQALMTSPRLASPRLASPRLALPHITSPHLTSPHLTSPHLTSCHVMSLHVTTTDFVPPPNTTLKGSLQCYVDDCCQVCSVVQLELGHLPRIGGKSGLPIG</sequence>
<comment type="caution">
    <text evidence="2">The sequence shown here is derived from an EMBL/GenBank/DDBJ whole genome shotgun (WGS) entry which is preliminary data.</text>
</comment>
<proteinExistence type="predicted"/>